<accession>A0ACB8WY80</accession>
<keyword evidence="2" id="KW-1185">Reference proteome</keyword>
<name>A0ACB8WY80_9TELE</name>
<proteinExistence type="predicted"/>
<gene>
    <name evidence="1" type="ORF">L3Q82_024226</name>
</gene>
<dbReference type="Proteomes" id="UP000831701">
    <property type="component" value="Chromosome 6"/>
</dbReference>
<dbReference type="EMBL" id="CM041536">
    <property type="protein sequence ID" value="KAI3371663.1"/>
    <property type="molecule type" value="Genomic_DNA"/>
</dbReference>
<evidence type="ECO:0000313" key="2">
    <source>
        <dbReference type="Proteomes" id="UP000831701"/>
    </source>
</evidence>
<reference evidence="1" key="1">
    <citation type="submission" date="2022-04" db="EMBL/GenBank/DDBJ databases">
        <title>Jade perch genome.</title>
        <authorList>
            <person name="Chao B."/>
        </authorList>
    </citation>
    <scope>NUCLEOTIDE SEQUENCE</scope>
    <source>
        <strain evidence="1">CB-2022</strain>
    </source>
</reference>
<organism evidence="1 2">
    <name type="scientific">Scortum barcoo</name>
    <name type="common">barcoo grunter</name>
    <dbReference type="NCBI Taxonomy" id="214431"/>
    <lineage>
        <taxon>Eukaryota</taxon>
        <taxon>Metazoa</taxon>
        <taxon>Chordata</taxon>
        <taxon>Craniata</taxon>
        <taxon>Vertebrata</taxon>
        <taxon>Euteleostomi</taxon>
        <taxon>Actinopterygii</taxon>
        <taxon>Neopterygii</taxon>
        <taxon>Teleostei</taxon>
        <taxon>Neoteleostei</taxon>
        <taxon>Acanthomorphata</taxon>
        <taxon>Eupercaria</taxon>
        <taxon>Centrarchiformes</taxon>
        <taxon>Terapontoidei</taxon>
        <taxon>Terapontidae</taxon>
        <taxon>Scortum</taxon>
    </lineage>
</organism>
<sequence length="1200" mass="126967">MVESRSCVQREGVYRWFSSLSSAQRAEFLCGLLDLCVPIELRFLGSCLEDLARKDYHSLRDAEIKANNPADLSGLTNITDEVVRSKLLVSLALLGSDNREAAGVLYRTLTHIDTVINNYGLALNDGRTEEQFLLLFTMASHHPAFSFHQKQVLRQQLGQIQDILQVSSGGGGGGGGEAQAGDRASVCYSQPHHHYHQTVRPCRCLWPRCPPPAAPCRTPALPTCLCPPANPATHTAPAGISFNLSSIISHPCPPEPDQRGRHSLRAGFRGDPGTTRPSGQPGAQPSSSSLTSSSSSSSSSSLLSLLLHQHLLISLLLCLLGKARMPQRQTRATRGKQEKVEGSLSQIITKPSESTIFTVLKAVIERVVLRGVTHKSEDTSEYVFETIWSDGLVSAVVRTQQEVTELLSQLSQAFPDEGVEKFLPQSIEVDPRCLTALPCHVLQHHSVQLFFTSTRPLSPNCPASLPSSLPPLPSSLPTAPVAPTCPFTSSSSKPFWFYYLGCTVQYRGTNRVVYRVASIQPVVSTHSSVLTRPSPHLSPPPPSSLDSSSPVPAWGSVAGGGDPSSQPHPQHGQSHPYSLSPSSTPSTSFTHKPAVSPMHSLSPSTSPIPSQRPTHIPSPCPTPSPTPSLGHSPTPRHRHSPSLTLQSRTASWTGSAGFGSISITPSSNSSPWRRWFLALTEEDLNKYDLTQGAKKKLKTQLELQNREMKMEKRSCSGIARVTPSNHMGPSTHSTSAAGELRVEVDAVPHHHPVSTDSSSSSGYSSSSCSPRTPLCCDSTFDRTRDIHRRVPGPDSAGGGPEKDRPCLFILNSSCPTGSSRPTAQVLPVQTDPAPPLPPSCSFGLPQSPYHPQASYPQTLLSPVSNPARILASPRKPRPPPLCTEDRIKPLGSGLPAAGAGFGTGLSVGMGVRLENLFPGLTMDGSPTLQDSMVCRGLAGGAVGLMVETSSALTSTSNSLHHVSHPPLHFHLSSSLSPSPSGYYSYPPTSSSSSSSFSSLSSCPSTKSGSQSGSSSSAGGFVPMATASSVPMAAVPGNTYYPPQPTSSPSPSPSSASSLDQSSGHNPSVCVCSSCGCRGNCGTYGALPGYAAAGYLQPFSAGPSLFTLGPLLHLSPLIASSSAAGSGATPFSYPMMVPPPLYRHSPVSHDQQQGFAFYQPHGIVGNGGQKRAAGNLSCYNCGANGHRAEECKQPPMDSAQQ</sequence>
<feature type="non-terminal residue" evidence="1">
    <location>
        <position position="1200"/>
    </location>
</feature>
<comment type="caution">
    <text evidence="1">The sequence shown here is derived from an EMBL/GenBank/DDBJ whole genome shotgun (WGS) entry which is preliminary data.</text>
</comment>
<protein>
    <submittedName>
        <fullName evidence="1">Uncharacterized protein</fullName>
    </submittedName>
</protein>
<evidence type="ECO:0000313" key="1">
    <source>
        <dbReference type="EMBL" id="KAI3371663.1"/>
    </source>
</evidence>